<comment type="caution">
    <text evidence="2">The sequence shown here is derived from an EMBL/GenBank/DDBJ whole genome shotgun (WGS) entry which is preliminary data.</text>
</comment>
<dbReference type="PANTHER" id="PTHR44259:SF114">
    <property type="entry name" value="OS06G0707300 PROTEIN"/>
    <property type="match status" value="1"/>
</dbReference>
<dbReference type="PANTHER" id="PTHR44259">
    <property type="entry name" value="OS07G0183000 PROTEIN-RELATED"/>
    <property type="match status" value="1"/>
</dbReference>
<dbReference type="PROSITE" id="PS50063">
    <property type="entry name" value="BH4_2"/>
    <property type="match status" value="1"/>
</dbReference>
<dbReference type="STRING" id="56857.A0A200QZY9"/>
<dbReference type="Pfam" id="PF03478">
    <property type="entry name" value="Beta-prop_KIB1-4"/>
    <property type="match status" value="1"/>
</dbReference>
<dbReference type="InterPro" id="IPR003093">
    <property type="entry name" value="Bcl2_BH4"/>
</dbReference>
<evidence type="ECO:0000259" key="1">
    <source>
        <dbReference type="PROSITE" id="PS50063"/>
    </source>
</evidence>
<dbReference type="Proteomes" id="UP000195402">
    <property type="component" value="Unassembled WGS sequence"/>
</dbReference>
<feature type="domain" description="Apoptosis regulator Bcl-2 family BH4" evidence="1">
    <location>
        <begin position="288"/>
        <end position="307"/>
    </location>
</feature>
<evidence type="ECO:0000313" key="2">
    <source>
        <dbReference type="EMBL" id="OVA15998.1"/>
    </source>
</evidence>
<dbReference type="OrthoDB" id="725262at2759"/>
<dbReference type="EMBL" id="MVGT01000727">
    <property type="protein sequence ID" value="OVA15998.1"/>
    <property type="molecule type" value="Genomic_DNA"/>
</dbReference>
<sequence>MASEWAQLPPDLIEAIANRITVYIDYIWFRAVCVSWRSAVPKFPNHNHLPLQLPWLMVPSIGKDCESQIRFFSPSENKYHLLELPECRGKRVCGSSLGWLLMLERGPAINLFNPFTRTLIPLPPLTAFPHVEFRPSIGNKEFIFLARCRQYTYSFRPMHDFFIRKMVLSSSPSSSSSSRSLKNKIEEGDDYMVVAILRFRELVFMKKGDQFWTLISDPEFEFENGIFHKGRFFAVDIRSRVAVCDFDGPSPKVTLLLPGPEVNVGLSDLYLVDCSGILLLVKQYTGTTDYITKKFMVYKLDQSGLEWHWKKVRYLGSRALFLGPNSSVSVLTDRFHRCQRNCIYFADYYSDGQIHNSIGGHDLRVFNLNYGSIKTLPCNLRQYCALDWSPPIWITPNPTQK</sequence>
<gene>
    <name evidence="2" type="ORF">BVC80_1823g57</name>
</gene>
<evidence type="ECO:0000313" key="3">
    <source>
        <dbReference type="Proteomes" id="UP000195402"/>
    </source>
</evidence>
<keyword evidence="3" id="KW-1185">Reference proteome</keyword>
<dbReference type="OMA" id="CSIARIF"/>
<dbReference type="AlphaFoldDB" id="A0A200QZY9"/>
<dbReference type="InterPro" id="IPR005174">
    <property type="entry name" value="KIB1-4_b-propeller"/>
</dbReference>
<organism evidence="2 3">
    <name type="scientific">Macleaya cordata</name>
    <name type="common">Five-seeded plume-poppy</name>
    <name type="synonym">Bocconia cordata</name>
    <dbReference type="NCBI Taxonomy" id="56857"/>
    <lineage>
        <taxon>Eukaryota</taxon>
        <taxon>Viridiplantae</taxon>
        <taxon>Streptophyta</taxon>
        <taxon>Embryophyta</taxon>
        <taxon>Tracheophyta</taxon>
        <taxon>Spermatophyta</taxon>
        <taxon>Magnoliopsida</taxon>
        <taxon>Ranunculales</taxon>
        <taxon>Papaveraceae</taxon>
        <taxon>Papaveroideae</taxon>
        <taxon>Macleaya</taxon>
    </lineage>
</organism>
<dbReference type="InParanoid" id="A0A200QZY9"/>
<proteinExistence type="predicted"/>
<reference evidence="2 3" key="1">
    <citation type="journal article" date="2017" name="Mol. Plant">
        <title>The Genome of Medicinal Plant Macleaya cordata Provides New Insights into Benzylisoquinoline Alkaloids Metabolism.</title>
        <authorList>
            <person name="Liu X."/>
            <person name="Liu Y."/>
            <person name="Huang P."/>
            <person name="Ma Y."/>
            <person name="Qing Z."/>
            <person name="Tang Q."/>
            <person name="Cao H."/>
            <person name="Cheng P."/>
            <person name="Zheng Y."/>
            <person name="Yuan Z."/>
            <person name="Zhou Y."/>
            <person name="Liu J."/>
            <person name="Tang Z."/>
            <person name="Zhuo Y."/>
            <person name="Zhang Y."/>
            <person name="Yu L."/>
            <person name="Huang J."/>
            <person name="Yang P."/>
            <person name="Peng Q."/>
            <person name="Zhang J."/>
            <person name="Jiang W."/>
            <person name="Zhang Z."/>
            <person name="Lin K."/>
            <person name="Ro D.K."/>
            <person name="Chen X."/>
            <person name="Xiong X."/>
            <person name="Shang Y."/>
            <person name="Huang S."/>
            <person name="Zeng J."/>
        </authorList>
    </citation>
    <scope>NUCLEOTIDE SEQUENCE [LARGE SCALE GENOMIC DNA]</scope>
    <source>
        <strain evidence="3">cv. BLH2017</strain>
        <tissue evidence="2">Root</tissue>
    </source>
</reference>
<accession>A0A200QZY9</accession>
<name>A0A200QZY9_MACCD</name>
<dbReference type="InterPro" id="IPR050942">
    <property type="entry name" value="F-box_BR-signaling"/>
</dbReference>
<protein>
    <submittedName>
        <fullName evidence="2">Apoptosis regulator</fullName>
    </submittedName>
</protein>